<protein>
    <submittedName>
        <fullName evidence="2">Uncharacterized protein</fullName>
    </submittedName>
</protein>
<gene>
    <name evidence="2" type="ORF">SPHA_4111</name>
</gene>
<feature type="region of interest" description="Disordered" evidence="1">
    <location>
        <begin position="240"/>
        <end position="263"/>
    </location>
</feature>
<dbReference type="OrthoDB" id="6426891at2759"/>
<dbReference type="EMBL" id="CAHIKZ030000127">
    <property type="protein sequence ID" value="CAE1154053.1"/>
    <property type="molecule type" value="Genomic_DNA"/>
</dbReference>
<evidence type="ECO:0000313" key="3">
    <source>
        <dbReference type="Proteomes" id="UP000597762"/>
    </source>
</evidence>
<dbReference type="AlphaFoldDB" id="A0A812ATF6"/>
<organism evidence="2 3">
    <name type="scientific">Acanthosepion pharaonis</name>
    <name type="common">Pharaoh cuttlefish</name>
    <name type="synonym">Sepia pharaonis</name>
    <dbReference type="NCBI Taxonomy" id="158019"/>
    <lineage>
        <taxon>Eukaryota</taxon>
        <taxon>Metazoa</taxon>
        <taxon>Spiralia</taxon>
        <taxon>Lophotrochozoa</taxon>
        <taxon>Mollusca</taxon>
        <taxon>Cephalopoda</taxon>
        <taxon>Coleoidea</taxon>
        <taxon>Decapodiformes</taxon>
        <taxon>Sepiida</taxon>
        <taxon>Sepiina</taxon>
        <taxon>Sepiidae</taxon>
        <taxon>Acanthosepion</taxon>
    </lineage>
</organism>
<dbReference type="Proteomes" id="UP000597762">
    <property type="component" value="Unassembled WGS sequence"/>
</dbReference>
<comment type="caution">
    <text evidence="2">The sequence shown here is derived from an EMBL/GenBank/DDBJ whole genome shotgun (WGS) entry which is preliminary data.</text>
</comment>
<reference evidence="2" key="1">
    <citation type="submission" date="2021-01" db="EMBL/GenBank/DDBJ databases">
        <authorList>
            <person name="Li R."/>
            <person name="Bekaert M."/>
        </authorList>
    </citation>
    <scope>NUCLEOTIDE SEQUENCE</scope>
    <source>
        <strain evidence="2">Farmed</strain>
    </source>
</reference>
<accession>A0A812ATF6</accession>
<keyword evidence="3" id="KW-1185">Reference proteome</keyword>
<evidence type="ECO:0000256" key="1">
    <source>
        <dbReference type="SAM" id="MobiDB-lite"/>
    </source>
</evidence>
<evidence type="ECO:0000313" key="2">
    <source>
        <dbReference type="EMBL" id="CAE1154053.1"/>
    </source>
</evidence>
<name>A0A812ATF6_ACAPH</name>
<proteinExistence type="predicted"/>
<sequence>MVLYEEERTLPGGSRRRLRARLRHRGFAREATRRHRHRCQQNRHPQALSESGFGNINLIPFRRKTGRSSFAFLFVLSHTRVRERRQRDLRIRCLSGRLSPASAPAVGSTRARALASVLTVAPSYSSRHRSGARIIFIFPAQALLATTVRHRSVTPAPSIFGAGQFSRDLMGVALGTLARRLVHPTAPFLLTKSGPLGTRIRFCRRIQESRPVPSSRVGFLWLHPDRAWIAIFRVPGRSLRQSRPSRTQRENYQPGGDAPACSA</sequence>